<accession>A0AAV1I7D9</accession>
<dbReference type="GO" id="GO:0003909">
    <property type="term" value="F:DNA ligase activity"/>
    <property type="evidence" value="ECO:0007669"/>
    <property type="project" value="TreeGrafter"/>
</dbReference>
<evidence type="ECO:0000313" key="12">
    <source>
        <dbReference type="Proteomes" id="UP001314263"/>
    </source>
</evidence>
<dbReference type="GO" id="GO:0030145">
    <property type="term" value="F:manganese ion binding"/>
    <property type="evidence" value="ECO:0007669"/>
    <property type="project" value="TreeGrafter"/>
</dbReference>
<dbReference type="PANTHER" id="PTHR43749">
    <property type="entry name" value="RNA-SPLICING LIGASE RTCB"/>
    <property type="match status" value="1"/>
</dbReference>
<feature type="binding site" evidence="9">
    <location>
        <begin position="115"/>
        <end position="119"/>
    </location>
    <ligand>
        <name>GMP</name>
        <dbReference type="ChEBI" id="CHEBI:58115"/>
    </ligand>
</feature>
<dbReference type="Pfam" id="PF01139">
    <property type="entry name" value="RtcB"/>
    <property type="match status" value="1"/>
</dbReference>
<dbReference type="EC" id="6.5.1.8" evidence="1"/>
<proteinExistence type="predicted"/>
<dbReference type="GO" id="GO:0006281">
    <property type="term" value="P:DNA repair"/>
    <property type="evidence" value="ECO:0007669"/>
    <property type="project" value="TreeGrafter"/>
</dbReference>
<dbReference type="InterPro" id="IPR036025">
    <property type="entry name" value="RtcB-like_sf"/>
</dbReference>
<name>A0AAV1I7D9_9CHLO</name>
<sequence>MPDAHVGKGVSIGTVFASERYIAPMAVGVDIGCGMCAVPFRDLHKDKLRLRDLQKIQRLIKERIPTGRDAHTTPLMGAEHVLEGISHRHAPSQFVLGALKESRAAKQLGTLGGGNHFLELVYDETGRVWIMLHSGSRNIGNKTAQHYDDVAAKQLKRQGITVSQRLHYMEVDSEEGQSYLQDMEWCQDYAMANRRHMLDLMIGIVEEVAKSSPDMEQAVNIHHNFCQCERCTYTDPRSGEVIEKELYVTRKGATPAAEGQMGLIPGSMGAGSFVTRGRGNAGSWSSCSHGAGRRMSRTKAKERISQEDFAQAMRGVVCDTDARVRDEAPQAYKDLAKVMANQASLTDIVHRLRPLVNVKGF</sequence>
<organism evidence="11 12">
    <name type="scientific">Coccomyxa viridis</name>
    <dbReference type="NCBI Taxonomy" id="1274662"/>
    <lineage>
        <taxon>Eukaryota</taxon>
        <taxon>Viridiplantae</taxon>
        <taxon>Chlorophyta</taxon>
        <taxon>core chlorophytes</taxon>
        <taxon>Trebouxiophyceae</taxon>
        <taxon>Trebouxiophyceae incertae sedis</taxon>
        <taxon>Coccomyxaceae</taxon>
        <taxon>Coccomyxa</taxon>
    </lineage>
</organism>
<feature type="binding site" evidence="10">
    <location>
        <position position="133"/>
    </location>
    <ligand>
        <name>Mn(2+)</name>
        <dbReference type="ChEBI" id="CHEBI:29035"/>
        <label>2</label>
    </ligand>
</feature>
<gene>
    <name evidence="11" type="ORF">CVIRNUC_005857</name>
</gene>
<evidence type="ECO:0000256" key="8">
    <source>
        <dbReference type="PIRSR" id="PIRSR601233-1"/>
    </source>
</evidence>
<evidence type="ECO:0000256" key="1">
    <source>
        <dbReference type="ARBA" id="ARBA00012726"/>
    </source>
</evidence>
<comment type="caution">
    <text evidence="11">The sequence shown here is derived from an EMBL/GenBank/DDBJ whole genome shotgun (WGS) entry which is preliminary data.</text>
</comment>
<dbReference type="GO" id="GO:0042245">
    <property type="term" value="P:RNA repair"/>
    <property type="evidence" value="ECO:0007669"/>
    <property type="project" value="TreeGrafter"/>
</dbReference>
<evidence type="ECO:0000256" key="5">
    <source>
        <dbReference type="ARBA" id="ARBA00023134"/>
    </source>
</evidence>
<protein>
    <recommendedName>
        <fullName evidence="1">3'-phosphate/5'-hydroxy nucleic acid ligase</fullName>
        <ecNumber evidence="1">6.5.1.8</ecNumber>
    </recommendedName>
</protein>
<feature type="binding site" evidence="10">
    <location>
        <position position="223"/>
    </location>
    <ligand>
        <name>Mn(2+)</name>
        <dbReference type="ChEBI" id="CHEBI:29035"/>
        <label>2</label>
    </ligand>
</feature>
<dbReference type="EMBL" id="CAUYUE010000007">
    <property type="protein sequence ID" value="CAK0782662.1"/>
    <property type="molecule type" value="Genomic_DNA"/>
</dbReference>
<evidence type="ECO:0000256" key="6">
    <source>
        <dbReference type="ARBA" id="ARBA00023211"/>
    </source>
</evidence>
<evidence type="ECO:0000313" key="11">
    <source>
        <dbReference type="EMBL" id="CAK0782662.1"/>
    </source>
</evidence>
<feature type="binding site" evidence="9">
    <location>
        <begin position="265"/>
        <end position="268"/>
    </location>
    <ligand>
        <name>GMP</name>
        <dbReference type="ChEBI" id="CHEBI:58115"/>
    </ligand>
</feature>
<evidence type="ECO:0000256" key="7">
    <source>
        <dbReference type="ARBA" id="ARBA00047746"/>
    </source>
</evidence>
<feature type="active site" description="GMP-histidine intermediate" evidence="8">
    <location>
        <position position="289"/>
    </location>
</feature>
<keyword evidence="6 10" id="KW-0464">Manganese</keyword>
<reference evidence="11 12" key="1">
    <citation type="submission" date="2023-10" db="EMBL/GenBank/DDBJ databases">
        <authorList>
            <person name="Maclean D."/>
            <person name="Macfadyen A."/>
        </authorList>
    </citation>
    <scope>NUCLEOTIDE SEQUENCE [LARGE SCALE GENOMIC DNA]</scope>
</reference>
<keyword evidence="5 9" id="KW-0342">GTP-binding</keyword>
<evidence type="ECO:0000256" key="9">
    <source>
        <dbReference type="PIRSR" id="PIRSR601233-2"/>
    </source>
</evidence>
<comment type="cofactor">
    <cofactor evidence="10">
        <name>Mn(2+)</name>
        <dbReference type="ChEBI" id="CHEBI:29035"/>
    </cofactor>
    <text evidence="10">Binds 2 manganese ions per subunit.</text>
</comment>
<feature type="binding site" evidence="10">
    <location>
        <position position="30"/>
    </location>
    <ligand>
        <name>Mn(2+)</name>
        <dbReference type="ChEBI" id="CHEBI:29035"/>
        <label>1</label>
    </ligand>
</feature>
<evidence type="ECO:0000256" key="4">
    <source>
        <dbReference type="ARBA" id="ARBA00022741"/>
    </source>
</evidence>
<keyword evidence="12" id="KW-1185">Reference proteome</keyword>
<comment type="catalytic activity">
    <reaction evidence="7">
        <text>a 3'-end 3'-phospho-ribonucleotide-RNA + a 5'-end dephospho-ribonucleoside-RNA + GTP = a ribonucleotidyl-ribonucleotide-RNA + GMP + diphosphate</text>
        <dbReference type="Rhea" id="RHEA:68076"/>
        <dbReference type="Rhea" id="RHEA-COMP:10463"/>
        <dbReference type="Rhea" id="RHEA-COMP:13936"/>
        <dbReference type="Rhea" id="RHEA-COMP:17355"/>
        <dbReference type="ChEBI" id="CHEBI:33019"/>
        <dbReference type="ChEBI" id="CHEBI:37565"/>
        <dbReference type="ChEBI" id="CHEBI:58115"/>
        <dbReference type="ChEBI" id="CHEBI:83062"/>
        <dbReference type="ChEBI" id="CHEBI:138284"/>
        <dbReference type="ChEBI" id="CHEBI:173118"/>
        <dbReference type="EC" id="6.5.1.8"/>
    </reaction>
</comment>
<dbReference type="Gene3D" id="3.90.1860.10">
    <property type="entry name" value="tRNA-splicing ligase RtcB"/>
    <property type="match status" value="1"/>
</dbReference>
<feature type="binding site" evidence="9">
    <location>
        <position position="359"/>
    </location>
    <ligand>
        <name>GMP</name>
        <dbReference type="ChEBI" id="CHEBI:58115"/>
    </ligand>
</feature>
<keyword evidence="3 10" id="KW-0479">Metal-binding</keyword>
<dbReference type="SUPFAM" id="SSF103365">
    <property type="entry name" value="Hypothetical protein PH1602"/>
    <property type="match status" value="1"/>
</dbReference>
<evidence type="ECO:0000256" key="3">
    <source>
        <dbReference type="ARBA" id="ARBA00022723"/>
    </source>
</evidence>
<keyword evidence="2" id="KW-0436">Ligase</keyword>
<dbReference type="InterPro" id="IPR052915">
    <property type="entry name" value="RtcB-like"/>
</dbReference>
<dbReference type="AlphaFoldDB" id="A0AAV1I7D9"/>
<dbReference type="GO" id="GO:0005525">
    <property type="term" value="F:GTP binding"/>
    <property type="evidence" value="ECO:0007669"/>
    <property type="project" value="UniProtKB-KW"/>
</dbReference>
<dbReference type="InterPro" id="IPR001233">
    <property type="entry name" value="RtcB"/>
</dbReference>
<feature type="binding site" evidence="10">
    <location>
        <position position="116"/>
    </location>
    <ligand>
        <name>Mn(2+)</name>
        <dbReference type="ChEBI" id="CHEBI:29035"/>
        <label>1</label>
    </ligand>
</feature>
<evidence type="ECO:0000256" key="2">
    <source>
        <dbReference type="ARBA" id="ARBA00022598"/>
    </source>
</evidence>
<feature type="binding site" evidence="9">
    <location>
        <position position="272"/>
    </location>
    <ligand>
        <name>GMP</name>
        <dbReference type="ChEBI" id="CHEBI:58115"/>
    </ligand>
</feature>
<dbReference type="Proteomes" id="UP001314263">
    <property type="component" value="Unassembled WGS sequence"/>
</dbReference>
<feature type="binding site" evidence="9">
    <location>
        <begin position="223"/>
        <end position="224"/>
    </location>
    <ligand>
        <name>GMP</name>
        <dbReference type="ChEBI" id="CHEBI:58115"/>
    </ligand>
</feature>
<keyword evidence="4 9" id="KW-0547">Nucleotide-binding</keyword>
<evidence type="ECO:0000256" key="10">
    <source>
        <dbReference type="PIRSR" id="PIRSR601233-3"/>
    </source>
</evidence>
<dbReference type="GO" id="GO:0170057">
    <property type="term" value="F:RNA ligase (GTP) activity"/>
    <property type="evidence" value="ECO:0007669"/>
    <property type="project" value="UniProtKB-EC"/>
</dbReference>
<dbReference type="PANTHER" id="PTHR43749:SF2">
    <property type="entry name" value="RNA-SPLICING LIGASE RTCB"/>
    <property type="match status" value="1"/>
</dbReference>
<dbReference type="GO" id="GO:0006396">
    <property type="term" value="P:RNA processing"/>
    <property type="evidence" value="ECO:0007669"/>
    <property type="project" value="InterPro"/>
</dbReference>
<feature type="binding site" evidence="9">
    <location>
        <begin position="289"/>
        <end position="292"/>
    </location>
    <ligand>
        <name>GMP</name>
        <dbReference type="ChEBI" id="CHEBI:58115"/>
    </ligand>
</feature>